<keyword evidence="1 4" id="KW-0662">Pyridine nucleotide biosynthesis</keyword>
<comment type="cofactor">
    <cofactor evidence="4 5">
        <name>pyridoxal 5'-phosphate</name>
        <dbReference type="ChEBI" id="CHEBI:597326"/>
    </cofactor>
</comment>
<keyword evidence="3 4" id="KW-0663">Pyridoxal phosphate</keyword>
<evidence type="ECO:0000256" key="1">
    <source>
        <dbReference type="ARBA" id="ARBA00022642"/>
    </source>
</evidence>
<dbReference type="InterPro" id="IPR015422">
    <property type="entry name" value="PyrdxlP-dep_Trfase_small"/>
</dbReference>
<dbReference type="GO" id="GO:0030429">
    <property type="term" value="F:kynureninase activity"/>
    <property type="evidence" value="ECO:0007669"/>
    <property type="project" value="UniProtKB-UniRule"/>
</dbReference>
<dbReference type="HAMAP" id="MF_01970">
    <property type="entry name" value="Kynureninase"/>
    <property type="match status" value="1"/>
</dbReference>
<dbReference type="GO" id="GO:0019805">
    <property type="term" value="P:quinolinate biosynthetic process"/>
    <property type="evidence" value="ECO:0007669"/>
    <property type="project" value="UniProtKB-UniRule"/>
</dbReference>
<dbReference type="EMBL" id="AQGS01000530">
    <property type="protein sequence ID" value="EPS38791.1"/>
    <property type="molecule type" value="Genomic_DNA"/>
</dbReference>
<evidence type="ECO:0000313" key="6">
    <source>
        <dbReference type="EMBL" id="EPS38791.1"/>
    </source>
</evidence>
<dbReference type="STRING" id="1284197.S8ACJ2"/>
<dbReference type="Gene3D" id="3.90.1150.10">
    <property type="entry name" value="Aspartate Aminotransferase, domain 1"/>
    <property type="match status" value="1"/>
</dbReference>
<evidence type="ECO:0000256" key="2">
    <source>
        <dbReference type="ARBA" id="ARBA00022801"/>
    </source>
</evidence>
<dbReference type="AlphaFoldDB" id="S8ACJ2"/>
<feature type="binding site" evidence="4">
    <location>
        <position position="291"/>
    </location>
    <ligand>
        <name>pyridoxal 5'-phosphate</name>
        <dbReference type="ChEBI" id="CHEBI:597326"/>
    </ligand>
</feature>
<dbReference type="UniPathway" id="UPA00334">
    <property type="reaction ID" value="UER00455"/>
</dbReference>
<dbReference type="InterPro" id="IPR015421">
    <property type="entry name" value="PyrdxlP-dep_Trfase_major"/>
</dbReference>
<comment type="pathway">
    <text evidence="4 5">Amino-acid degradation; L-kynurenine degradation; L-alanine and anthranilate from L-kynurenine: step 1/1.</text>
</comment>
<evidence type="ECO:0000256" key="3">
    <source>
        <dbReference type="ARBA" id="ARBA00022898"/>
    </source>
</evidence>
<dbReference type="PIRSF" id="PIRSF038800">
    <property type="entry name" value="KYNU"/>
    <property type="match status" value="1"/>
</dbReference>
<dbReference type="SUPFAM" id="SSF53383">
    <property type="entry name" value="PLP-dependent transferases"/>
    <property type="match status" value="1"/>
</dbReference>
<feature type="binding site" evidence="4">
    <location>
        <position position="125"/>
    </location>
    <ligand>
        <name>pyridoxal 5'-phosphate</name>
        <dbReference type="ChEBI" id="CHEBI:597326"/>
    </ligand>
</feature>
<evidence type="ECO:0000313" key="7">
    <source>
        <dbReference type="Proteomes" id="UP000015100"/>
    </source>
</evidence>
<feature type="binding site" evidence="4">
    <location>
        <begin position="153"/>
        <end position="156"/>
    </location>
    <ligand>
        <name>pyridoxal 5'-phosphate</name>
        <dbReference type="ChEBI" id="CHEBI:597326"/>
    </ligand>
</feature>
<comment type="subunit">
    <text evidence="4 5">Homodimer.</text>
</comment>
<evidence type="ECO:0000256" key="5">
    <source>
        <dbReference type="PIRNR" id="PIRNR038800"/>
    </source>
</evidence>
<evidence type="ECO:0000256" key="4">
    <source>
        <dbReference type="HAMAP-Rule" id="MF_03017"/>
    </source>
</evidence>
<keyword evidence="4 5" id="KW-0963">Cytoplasm</keyword>
<comment type="pathway">
    <text evidence="4 5">Cofactor biosynthesis; NAD(+) biosynthesis; quinolinate from L-kynurenine: step 2/3.</text>
</comment>
<dbReference type="GO" id="GO:0043420">
    <property type="term" value="P:anthranilate metabolic process"/>
    <property type="evidence" value="ECO:0007669"/>
    <property type="project" value="UniProtKB-UniRule"/>
</dbReference>
<feature type="binding site" evidence="4">
    <location>
        <position position="126"/>
    </location>
    <ligand>
        <name>pyridoxal 5'-phosphate</name>
        <dbReference type="ChEBI" id="CHEBI:597326"/>
    </ligand>
</feature>
<comment type="function">
    <text evidence="4 5">Catalyzes the cleavage of L-kynurenine (L-Kyn) and L-3-hydroxykynurenine (L-3OHKyn) into anthranilic acid (AA) and 3-hydroxyanthranilic acid (3-OHAA), respectively.</text>
</comment>
<accession>S8ACJ2</accession>
<dbReference type="InterPro" id="IPR015424">
    <property type="entry name" value="PyrdxlP-dep_Trfase"/>
</dbReference>
<dbReference type="UniPathway" id="UPA00253">
    <property type="reaction ID" value="UER00329"/>
</dbReference>
<dbReference type="NCBIfam" id="TIGR01814">
    <property type="entry name" value="kynureninase"/>
    <property type="match status" value="1"/>
</dbReference>
<proteinExistence type="inferred from homology"/>
<comment type="similarity">
    <text evidence="4 5">Belongs to the kynureninase family.</text>
</comment>
<feature type="binding site" evidence="4">
    <location>
        <position position="263"/>
    </location>
    <ligand>
        <name>pyridoxal 5'-phosphate</name>
        <dbReference type="ChEBI" id="CHEBI:597326"/>
    </ligand>
</feature>
<dbReference type="EC" id="3.7.1.3" evidence="4 5"/>
<name>S8ACJ2_DACHA</name>
<dbReference type="OrthoDB" id="5978656at2759"/>
<dbReference type="GO" id="GO:0030170">
    <property type="term" value="F:pyridoxal phosphate binding"/>
    <property type="evidence" value="ECO:0007669"/>
    <property type="project" value="UniProtKB-UniRule"/>
</dbReference>
<dbReference type="GO" id="GO:0097053">
    <property type="term" value="P:L-kynurenine catabolic process"/>
    <property type="evidence" value="ECO:0007669"/>
    <property type="project" value="UniProtKB-UniRule"/>
</dbReference>
<dbReference type="HOGENOM" id="CLU_003433_4_0_1"/>
<feature type="modified residue" description="N6-(pyridoxal phosphate)lysine" evidence="4">
    <location>
        <position position="264"/>
    </location>
</feature>
<dbReference type="GO" id="GO:0034354">
    <property type="term" value="P:'de novo' NAD+ biosynthetic process from L-tryptophan"/>
    <property type="evidence" value="ECO:0007669"/>
    <property type="project" value="UniProtKB-UniRule"/>
</dbReference>
<dbReference type="GO" id="GO:0005737">
    <property type="term" value="C:cytoplasm"/>
    <property type="evidence" value="ECO:0007669"/>
    <property type="project" value="UniProtKB-SubCell"/>
</dbReference>
<dbReference type="OMA" id="LPGWNSH"/>
<dbReference type="PANTHER" id="PTHR14084">
    <property type="entry name" value="KYNURENINASE"/>
    <property type="match status" value="1"/>
</dbReference>
<dbReference type="InterPro" id="IPR010111">
    <property type="entry name" value="Kynureninase"/>
</dbReference>
<dbReference type="Pfam" id="PF22580">
    <property type="entry name" value="KYNU_C"/>
    <property type="match status" value="1"/>
</dbReference>
<feature type="binding site" evidence="4">
    <location>
        <position position="241"/>
    </location>
    <ligand>
        <name>pyridoxal 5'-phosphate</name>
        <dbReference type="ChEBI" id="CHEBI:597326"/>
    </ligand>
</feature>
<reference evidence="6 7" key="1">
    <citation type="journal article" date="2013" name="PLoS Genet.">
        <title>Genomic mechanisms accounting for the adaptation to parasitism in nematode-trapping fungi.</title>
        <authorList>
            <person name="Meerupati T."/>
            <person name="Andersson K.M."/>
            <person name="Friman E."/>
            <person name="Kumar D."/>
            <person name="Tunlid A."/>
            <person name="Ahren D."/>
        </authorList>
    </citation>
    <scope>NUCLEOTIDE SEQUENCE [LARGE SCALE GENOMIC DNA]</scope>
    <source>
        <strain evidence="6 7">CBS 200.50</strain>
    </source>
</reference>
<dbReference type="eggNOG" id="KOG3846">
    <property type="taxonomic scope" value="Eukaryota"/>
</dbReference>
<feature type="binding site" evidence="4">
    <location>
        <position position="238"/>
    </location>
    <ligand>
        <name>pyridoxal 5'-phosphate</name>
        <dbReference type="ChEBI" id="CHEBI:597326"/>
    </ligand>
</feature>
<keyword evidence="7" id="KW-1185">Reference proteome</keyword>
<comment type="catalytic activity">
    <reaction evidence="4 5">
        <text>L-kynurenine + H2O = anthranilate + L-alanine + H(+)</text>
        <dbReference type="Rhea" id="RHEA:16813"/>
        <dbReference type="ChEBI" id="CHEBI:15377"/>
        <dbReference type="ChEBI" id="CHEBI:15378"/>
        <dbReference type="ChEBI" id="CHEBI:16567"/>
        <dbReference type="ChEBI" id="CHEBI:57959"/>
        <dbReference type="ChEBI" id="CHEBI:57972"/>
        <dbReference type="EC" id="3.7.1.3"/>
    </reaction>
</comment>
<comment type="subcellular location">
    <subcellularLocation>
        <location evidence="4 5">Cytoplasm</location>
    </subcellularLocation>
</comment>
<dbReference type="Proteomes" id="UP000015100">
    <property type="component" value="Unassembled WGS sequence"/>
</dbReference>
<comment type="catalytic activity">
    <reaction evidence="5">
        <text>3-hydroxy-L-kynurenine + H2O = 3-hydroxyanthranilate + L-alanine + H(+)</text>
        <dbReference type="Rhea" id="RHEA:25143"/>
        <dbReference type="ChEBI" id="CHEBI:15377"/>
        <dbReference type="ChEBI" id="CHEBI:15378"/>
        <dbReference type="ChEBI" id="CHEBI:36559"/>
        <dbReference type="ChEBI" id="CHEBI:57972"/>
        <dbReference type="ChEBI" id="CHEBI:58125"/>
        <dbReference type="EC" id="3.7.1.3"/>
    </reaction>
</comment>
<organism evidence="6 7">
    <name type="scientific">Dactylellina haptotyla (strain CBS 200.50)</name>
    <name type="common">Nematode-trapping fungus</name>
    <name type="synonym">Monacrosporium haptotylum</name>
    <dbReference type="NCBI Taxonomy" id="1284197"/>
    <lineage>
        <taxon>Eukaryota</taxon>
        <taxon>Fungi</taxon>
        <taxon>Dikarya</taxon>
        <taxon>Ascomycota</taxon>
        <taxon>Pezizomycotina</taxon>
        <taxon>Orbiliomycetes</taxon>
        <taxon>Orbiliales</taxon>
        <taxon>Orbiliaceae</taxon>
        <taxon>Dactylellina</taxon>
    </lineage>
</organism>
<gene>
    <name evidence="4" type="primary">BNA5</name>
    <name evidence="6" type="ORF">H072_7448</name>
</gene>
<dbReference type="Gene3D" id="3.40.640.10">
    <property type="entry name" value="Type I PLP-dependent aspartate aminotransferase-like (Major domain)"/>
    <property type="match status" value="1"/>
</dbReference>
<keyword evidence="2 4" id="KW-0378">Hydrolase</keyword>
<dbReference type="PANTHER" id="PTHR14084:SF0">
    <property type="entry name" value="KYNURENINASE"/>
    <property type="match status" value="1"/>
</dbReference>
<dbReference type="GO" id="GO:0019441">
    <property type="term" value="P:L-tryptophan catabolic process to kynurenine"/>
    <property type="evidence" value="ECO:0007669"/>
    <property type="project" value="TreeGrafter"/>
</dbReference>
<comment type="caution">
    <text evidence="6">The sequence shown here is derived from an EMBL/GenBank/DDBJ whole genome shotgun (WGS) entry which is preliminary data.</text>
</comment>
<feature type="binding site" evidence="4">
    <location>
        <position position="209"/>
    </location>
    <ligand>
        <name>pyridoxal 5'-phosphate</name>
        <dbReference type="ChEBI" id="CHEBI:597326"/>
    </ligand>
</feature>
<feature type="binding site" evidence="4">
    <location>
        <position position="319"/>
    </location>
    <ligand>
        <name>pyridoxal 5'-phosphate</name>
        <dbReference type="ChEBI" id="CHEBI:597326"/>
    </ligand>
</feature>
<dbReference type="FunFam" id="3.40.640.10:FF:000031">
    <property type="entry name" value="Kynureninase"/>
    <property type="match status" value="1"/>
</dbReference>
<sequence>MRKSITSPLQTALDLDAQDVLHHFRDKFHIPTNILYSEGASKPKNPIDVESYKAIYLCGNSLGLQPKSTQALLLDELKVWADRGVYGHHEHPKSRPWIDIDQTVTKEMANIVGGLQSEVAVMGTLTSNLHFLMAAFYKPTRERYKIIIEDKAFPSDYYAIESQVNWHGLDPSATLISISPKPGSYVLDTRDILSLIDEQKSTTAMLLLSGVQYYTGQFFEMETITKFAKERGITVGWDLAHAVGNVELQLHDWGVDFAAWCSYKYLNSGPGGIGGIFVHETQSNQGRLSGWWGHDKSTRFAMENEFVAIPGASGFQHSNPSVLATVSLLGSLNIFAETTMKELRSKSMRLTTFMEDLLIADEATAKNFEIITPRNPVERGAQLSLLFKNGIMEDVYKALELAGIVVDKRRPDVIRVAPAPLYNTYEEVFKFVMELRDILKNINRSGDQH</sequence>
<reference evidence="7" key="2">
    <citation type="submission" date="2013-04" db="EMBL/GenBank/DDBJ databases">
        <title>Genomic mechanisms accounting for the adaptation to parasitism in nematode-trapping fungi.</title>
        <authorList>
            <person name="Ahren D.G."/>
        </authorList>
    </citation>
    <scope>NUCLEOTIDE SEQUENCE [LARGE SCALE GENOMIC DNA]</scope>
    <source>
        <strain evidence="7">CBS 200.50</strain>
    </source>
</reference>
<protein>
    <recommendedName>
        <fullName evidence="4 5">Kynureninase</fullName>
        <ecNumber evidence="4 5">3.7.1.3</ecNumber>
    </recommendedName>
    <alternativeName>
        <fullName evidence="4">Biosynthesis of nicotinic acid protein 5</fullName>
    </alternativeName>
    <alternativeName>
        <fullName evidence="4">L-kynurenine hydrolase</fullName>
    </alternativeName>
</protein>